<dbReference type="SUPFAM" id="SSF53335">
    <property type="entry name" value="S-adenosyl-L-methionine-dependent methyltransferases"/>
    <property type="match status" value="1"/>
</dbReference>
<dbReference type="GO" id="GO:0008168">
    <property type="term" value="F:methyltransferase activity"/>
    <property type="evidence" value="ECO:0007669"/>
    <property type="project" value="UniProtKB-KW"/>
</dbReference>
<dbReference type="PIRSF" id="PIRSF005578">
    <property type="entry name" value="TlyA"/>
    <property type="match status" value="1"/>
</dbReference>
<dbReference type="PROSITE" id="PS50889">
    <property type="entry name" value="S4"/>
    <property type="match status" value="1"/>
</dbReference>
<gene>
    <name evidence="5" type="ORF">AVDCRST_MAG26-1807</name>
</gene>
<dbReference type="InterPro" id="IPR036986">
    <property type="entry name" value="S4_RNA-bd_sf"/>
</dbReference>
<organism evidence="5">
    <name type="scientific">uncultured Chloroflexia bacterium</name>
    <dbReference type="NCBI Taxonomy" id="1672391"/>
    <lineage>
        <taxon>Bacteria</taxon>
        <taxon>Bacillati</taxon>
        <taxon>Chloroflexota</taxon>
        <taxon>Chloroflexia</taxon>
        <taxon>environmental samples</taxon>
    </lineage>
</organism>
<dbReference type="GO" id="GO:0032259">
    <property type="term" value="P:methylation"/>
    <property type="evidence" value="ECO:0007669"/>
    <property type="project" value="UniProtKB-KW"/>
</dbReference>
<dbReference type="Gene3D" id="3.40.50.150">
    <property type="entry name" value="Vaccinia Virus protein VP39"/>
    <property type="match status" value="1"/>
</dbReference>
<dbReference type="SUPFAM" id="SSF55174">
    <property type="entry name" value="Alpha-L RNA-binding motif"/>
    <property type="match status" value="1"/>
</dbReference>
<evidence type="ECO:0000259" key="4">
    <source>
        <dbReference type="SMART" id="SM00363"/>
    </source>
</evidence>
<dbReference type="InterPro" id="IPR047048">
    <property type="entry name" value="TlyA"/>
</dbReference>
<dbReference type="InterPro" id="IPR002877">
    <property type="entry name" value="RNA_MeTrfase_FtsJ_dom"/>
</dbReference>
<evidence type="ECO:0000256" key="2">
    <source>
        <dbReference type="ARBA" id="ARBA00029460"/>
    </source>
</evidence>
<keyword evidence="5" id="KW-0489">Methyltransferase</keyword>
<accession>A0A6J4ICZ1</accession>
<protein>
    <submittedName>
        <fullName evidence="5">RNA binding methyltransferase FtsJ like</fullName>
    </submittedName>
</protein>
<sequence>MAAKARLDMLLVERGLAPTRAKAQGMIMAGQVYVADQKRTKAGEPTSVEAQIEVRGGLPYVGRGGLKLAHALDAFRLDVRDLASLDVGACTGGFTDVLLQRGARKVYAIDVGYGQLDYNLRVDPRVVVLERTHIRQIEALPEGAMADCGVVDVSFISLRLVLPAMQRLIARDGFIVALIKPQFEAGPRDVGKGGVVRDQRVHRRVLHDILGFAAEHDLPAHGITRSPVTGAAGNVEFLAWLGGDGPDLSLDSSVERLLAQGPVGDERA</sequence>
<dbReference type="Gene3D" id="3.10.290.10">
    <property type="entry name" value="RNA-binding S4 domain"/>
    <property type="match status" value="1"/>
</dbReference>
<dbReference type="PANTHER" id="PTHR32319:SF0">
    <property type="entry name" value="BACTERIAL HEMOLYSIN-LIKE PROTEIN"/>
    <property type="match status" value="1"/>
</dbReference>
<dbReference type="NCBIfam" id="TIGR00478">
    <property type="entry name" value="tly"/>
    <property type="match status" value="1"/>
</dbReference>
<feature type="domain" description="RNA-binding S4" evidence="4">
    <location>
        <begin position="5"/>
        <end position="67"/>
    </location>
</feature>
<dbReference type="PANTHER" id="PTHR32319">
    <property type="entry name" value="BACTERIAL HEMOLYSIN-LIKE PROTEIN"/>
    <property type="match status" value="1"/>
</dbReference>
<name>A0A6J4ICZ1_9CHLR</name>
<keyword evidence="1 3" id="KW-0694">RNA-binding</keyword>
<evidence type="ECO:0000313" key="5">
    <source>
        <dbReference type="EMBL" id="CAA9248711.1"/>
    </source>
</evidence>
<evidence type="ECO:0000256" key="1">
    <source>
        <dbReference type="ARBA" id="ARBA00022884"/>
    </source>
</evidence>
<evidence type="ECO:0000256" key="3">
    <source>
        <dbReference type="PROSITE-ProRule" id="PRU00182"/>
    </source>
</evidence>
<dbReference type="AlphaFoldDB" id="A0A6J4ICZ1"/>
<dbReference type="Pfam" id="PF01728">
    <property type="entry name" value="FtsJ"/>
    <property type="match status" value="1"/>
</dbReference>
<comment type="similarity">
    <text evidence="2">Belongs to the TlyA family.</text>
</comment>
<dbReference type="InterPro" id="IPR002942">
    <property type="entry name" value="S4_RNA-bd"/>
</dbReference>
<reference evidence="5" key="1">
    <citation type="submission" date="2020-02" db="EMBL/GenBank/DDBJ databases">
        <authorList>
            <person name="Meier V. D."/>
        </authorList>
    </citation>
    <scope>NUCLEOTIDE SEQUENCE</scope>
    <source>
        <strain evidence="5">AVDCRST_MAG26</strain>
    </source>
</reference>
<proteinExistence type="inferred from homology"/>
<keyword evidence="5" id="KW-0808">Transferase</keyword>
<dbReference type="CDD" id="cd00165">
    <property type="entry name" value="S4"/>
    <property type="match status" value="1"/>
</dbReference>
<dbReference type="SMART" id="SM00363">
    <property type="entry name" value="S4"/>
    <property type="match status" value="1"/>
</dbReference>
<dbReference type="GO" id="GO:0003723">
    <property type="term" value="F:RNA binding"/>
    <property type="evidence" value="ECO:0007669"/>
    <property type="project" value="UniProtKB-KW"/>
</dbReference>
<dbReference type="Pfam" id="PF01479">
    <property type="entry name" value="S4"/>
    <property type="match status" value="1"/>
</dbReference>
<dbReference type="InterPro" id="IPR004538">
    <property type="entry name" value="Hemolysin_A/TlyA"/>
</dbReference>
<dbReference type="InterPro" id="IPR029063">
    <property type="entry name" value="SAM-dependent_MTases_sf"/>
</dbReference>
<dbReference type="EMBL" id="CADCTK010000408">
    <property type="protein sequence ID" value="CAA9248711.1"/>
    <property type="molecule type" value="Genomic_DNA"/>
</dbReference>